<evidence type="ECO:0000313" key="2">
    <source>
        <dbReference type="EMBL" id="CAI9732541.1"/>
    </source>
</evidence>
<keyword evidence="3" id="KW-1185">Reference proteome</keyword>
<protein>
    <submittedName>
        <fullName evidence="2">Uncharacterized protein</fullName>
    </submittedName>
</protein>
<organism evidence="2 3">
    <name type="scientific">Octopus vulgaris</name>
    <name type="common">Common octopus</name>
    <dbReference type="NCBI Taxonomy" id="6645"/>
    <lineage>
        <taxon>Eukaryota</taxon>
        <taxon>Metazoa</taxon>
        <taxon>Spiralia</taxon>
        <taxon>Lophotrochozoa</taxon>
        <taxon>Mollusca</taxon>
        <taxon>Cephalopoda</taxon>
        <taxon>Coleoidea</taxon>
        <taxon>Octopodiformes</taxon>
        <taxon>Octopoda</taxon>
        <taxon>Incirrata</taxon>
        <taxon>Octopodidae</taxon>
        <taxon>Octopus</taxon>
    </lineage>
</organism>
<feature type="non-terminal residue" evidence="2">
    <location>
        <position position="138"/>
    </location>
</feature>
<gene>
    <name evidence="2" type="ORF">OCTVUL_1B020886</name>
</gene>
<evidence type="ECO:0000313" key="3">
    <source>
        <dbReference type="Proteomes" id="UP001162480"/>
    </source>
</evidence>
<dbReference type="Proteomes" id="UP001162480">
    <property type="component" value="Chromosome 14"/>
</dbReference>
<accession>A0AA36BDP8</accession>
<name>A0AA36BDP8_OCTVU</name>
<proteinExistence type="predicted"/>
<dbReference type="AlphaFoldDB" id="A0AA36BDP8"/>
<reference evidence="2" key="1">
    <citation type="submission" date="2023-08" db="EMBL/GenBank/DDBJ databases">
        <authorList>
            <person name="Alioto T."/>
            <person name="Alioto T."/>
            <person name="Gomez Garrido J."/>
        </authorList>
    </citation>
    <scope>NUCLEOTIDE SEQUENCE</scope>
</reference>
<feature type="compositionally biased region" description="Basic and acidic residues" evidence="1">
    <location>
        <begin position="56"/>
        <end position="73"/>
    </location>
</feature>
<feature type="region of interest" description="Disordered" evidence="1">
    <location>
        <begin position="48"/>
        <end position="73"/>
    </location>
</feature>
<evidence type="ECO:0000256" key="1">
    <source>
        <dbReference type="SAM" id="MobiDB-lite"/>
    </source>
</evidence>
<dbReference type="EMBL" id="OX597827">
    <property type="protein sequence ID" value="CAI9732541.1"/>
    <property type="molecule type" value="Genomic_DNA"/>
</dbReference>
<sequence length="138" mass="15200">IHHSSIGSNTINTALSMNSLSIVFCFLAASVLTSEAFDDGDKRWNNDGPDSFWRSGMDRGHGGKSDSKNDNKKKMLEELLTKSMYNQFKAYMMMANSYKMLGEGVKSHRIALAQANGGTLGSNFHNPFLGGSLDRHFS</sequence>